<reference evidence="4" key="1">
    <citation type="submission" date="2019-04" db="EMBL/GenBank/DDBJ databases">
        <title>Friends and foes A comparative genomics studyof 23 Aspergillus species from section Flavi.</title>
        <authorList>
            <consortium name="DOE Joint Genome Institute"/>
            <person name="Kjaerbolling I."/>
            <person name="Vesth T."/>
            <person name="Frisvad J.C."/>
            <person name="Nybo J.L."/>
            <person name="Theobald S."/>
            <person name="Kildgaard S."/>
            <person name="Isbrandt T."/>
            <person name="Kuo A."/>
            <person name="Sato A."/>
            <person name="Lyhne E.K."/>
            <person name="Kogle M.E."/>
            <person name="Wiebenga A."/>
            <person name="Kun R.S."/>
            <person name="Lubbers R.J."/>
            <person name="Makela M.R."/>
            <person name="Barry K."/>
            <person name="Chovatia M."/>
            <person name="Clum A."/>
            <person name="Daum C."/>
            <person name="Haridas S."/>
            <person name="He G."/>
            <person name="LaButti K."/>
            <person name="Lipzen A."/>
            <person name="Mondo S."/>
            <person name="Riley R."/>
            <person name="Salamov A."/>
            <person name="Simmons B.A."/>
            <person name="Magnuson J.K."/>
            <person name="Henrissat B."/>
            <person name="Mortensen U.H."/>
            <person name="Larsen T.O."/>
            <person name="Devries R.P."/>
            <person name="Grigoriev I.V."/>
            <person name="Machida M."/>
            <person name="Baker S.E."/>
            <person name="Andersen M.R."/>
        </authorList>
    </citation>
    <scope>NUCLEOTIDE SEQUENCE [LARGE SCALE GENOMIC DNA]</scope>
    <source>
        <strain evidence="4">CBS 130017</strain>
    </source>
</reference>
<keyword evidence="2" id="KW-1133">Transmembrane helix</keyword>
<feature type="compositionally biased region" description="Basic residues" evidence="1">
    <location>
        <begin position="135"/>
        <end position="146"/>
    </location>
</feature>
<proteinExistence type="predicted"/>
<name>A0A5N6XKC2_9EURO</name>
<accession>A0A5N6XKC2</accession>
<dbReference type="AlphaFoldDB" id="A0A5N6XKC2"/>
<evidence type="ECO:0000313" key="3">
    <source>
        <dbReference type="EMBL" id="KAE8332010.1"/>
    </source>
</evidence>
<sequence>MVKKRGLERINNVRGDQFPFCTPRHAQLVWSKGVFPNSISHNSLPLEPFVFSLFFFLFLLFPFAIFLLKKGGSSVQNPEKKSPSFEAESLQAYDKIIRTPRKHYPYLNSALDRNRPHFTKTIKKSGGPVDSRTPFRLRTRRQKKNKSCPLRTSPNSE</sequence>
<protein>
    <submittedName>
        <fullName evidence="3">Uncharacterized protein</fullName>
    </submittedName>
</protein>
<evidence type="ECO:0000313" key="4">
    <source>
        <dbReference type="Proteomes" id="UP000325945"/>
    </source>
</evidence>
<evidence type="ECO:0000256" key="2">
    <source>
        <dbReference type="SAM" id="Phobius"/>
    </source>
</evidence>
<feature type="region of interest" description="Disordered" evidence="1">
    <location>
        <begin position="115"/>
        <end position="157"/>
    </location>
</feature>
<feature type="transmembrane region" description="Helical" evidence="2">
    <location>
        <begin position="49"/>
        <end position="68"/>
    </location>
</feature>
<keyword evidence="2" id="KW-0812">Transmembrane</keyword>
<gene>
    <name evidence="3" type="ORF">BDV39DRAFT_167993</name>
</gene>
<keyword evidence="4" id="KW-1185">Reference proteome</keyword>
<organism evidence="3 4">
    <name type="scientific">Aspergillus sergii</name>
    <dbReference type="NCBI Taxonomy" id="1034303"/>
    <lineage>
        <taxon>Eukaryota</taxon>
        <taxon>Fungi</taxon>
        <taxon>Dikarya</taxon>
        <taxon>Ascomycota</taxon>
        <taxon>Pezizomycotina</taxon>
        <taxon>Eurotiomycetes</taxon>
        <taxon>Eurotiomycetidae</taxon>
        <taxon>Eurotiales</taxon>
        <taxon>Aspergillaceae</taxon>
        <taxon>Aspergillus</taxon>
        <taxon>Aspergillus subgen. Circumdati</taxon>
    </lineage>
</organism>
<dbReference type="Proteomes" id="UP000325945">
    <property type="component" value="Unassembled WGS sequence"/>
</dbReference>
<keyword evidence="2" id="KW-0472">Membrane</keyword>
<dbReference type="EMBL" id="ML741767">
    <property type="protein sequence ID" value="KAE8332010.1"/>
    <property type="molecule type" value="Genomic_DNA"/>
</dbReference>
<evidence type="ECO:0000256" key="1">
    <source>
        <dbReference type="SAM" id="MobiDB-lite"/>
    </source>
</evidence>